<sequence>MMQVSLFVLASALLVGCEIMGKKGVAATMNMQEAAEHSDAMLDATIGAIRPKIEWAHEDTTAGSCDVTRRRVVMTVISEQRRGNFLGVVERFWKKSGYEITSVKQGKTHPGIFATSPDGFGIVLVIRGEGQAYFEVNTPCVKNSEVAAPTVKPNGPAYEGVEIPRPNVRSAFWSADTPVPSSAPSAG</sequence>
<dbReference type="KEGG" id="sfiy:F0344_14605"/>
<proteinExistence type="predicted"/>
<dbReference type="Proteomes" id="UP000515307">
    <property type="component" value="Chromosome"/>
</dbReference>
<dbReference type="AlphaFoldDB" id="A0A7G7BV73"/>
<accession>A0A7G7BV73</accession>
<name>A0A7G7BV73_9ACTN</name>
<keyword evidence="2" id="KW-1185">Reference proteome</keyword>
<protein>
    <submittedName>
        <fullName evidence="1">Uncharacterized protein</fullName>
    </submittedName>
</protein>
<reference evidence="2" key="1">
    <citation type="submission" date="2019-10" db="EMBL/GenBank/DDBJ databases">
        <title>Antimicrobial potential of Antarctic Bacteria.</title>
        <authorList>
            <person name="Benaud N."/>
            <person name="Edwards R.J."/>
            <person name="Ferrari B.C."/>
        </authorList>
    </citation>
    <scope>NUCLEOTIDE SEQUENCE [LARGE SCALE GENOMIC DNA]</scope>
    <source>
        <strain evidence="2">NBSH44</strain>
    </source>
</reference>
<evidence type="ECO:0000313" key="1">
    <source>
        <dbReference type="EMBL" id="QNE79238.1"/>
    </source>
</evidence>
<gene>
    <name evidence="1" type="ORF">F0344_14605</name>
</gene>
<evidence type="ECO:0000313" key="2">
    <source>
        <dbReference type="Proteomes" id="UP000515307"/>
    </source>
</evidence>
<dbReference type="EMBL" id="CP045702">
    <property type="protein sequence ID" value="QNE79238.1"/>
    <property type="molecule type" value="Genomic_DNA"/>
</dbReference>
<organism evidence="1 2">
    <name type="scientific">Streptomyces finlayi</name>
    <dbReference type="NCBI Taxonomy" id="67296"/>
    <lineage>
        <taxon>Bacteria</taxon>
        <taxon>Bacillati</taxon>
        <taxon>Actinomycetota</taxon>
        <taxon>Actinomycetes</taxon>
        <taxon>Kitasatosporales</taxon>
        <taxon>Streptomycetaceae</taxon>
        <taxon>Streptomyces</taxon>
    </lineage>
</organism>